<comment type="subcellular location">
    <subcellularLocation>
        <location evidence="2">Membrane</location>
        <topology evidence="2">Multi-pass membrane protein</topology>
    </subcellularLocation>
    <subcellularLocation>
        <location evidence="3">Plastid</location>
        <location evidence="3">Amyloplast</location>
    </subcellularLocation>
</comment>
<evidence type="ECO:0000256" key="1">
    <source>
        <dbReference type="ARBA" id="ARBA00000826"/>
    </source>
</evidence>
<dbReference type="InterPro" id="IPR014756">
    <property type="entry name" value="Ig_E-set"/>
</dbReference>
<dbReference type="GO" id="GO:0016020">
    <property type="term" value="C:membrane"/>
    <property type="evidence" value="ECO:0007669"/>
    <property type="project" value="UniProtKB-SubCell"/>
</dbReference>
<name>A0A6G1CQR7_9ORYZ</name>
<dbReference type="FunFam" id="2.60.40.1180:FF:000003">
    <property type="entry name" value="1,4-alpha-glucan-branching enzyme, chloroplastic/amyloplastic"/>
    <property type="match status" value="1"/>
</dbReference>
<dbReference type="FunFam" id="3.20.20.80:FF:000001">
    <property type="entry name" value="1,4-alpha-glucan branching enzyme"/>
    <property type="match status" value="1"/>
</dbReference>
<evidence type="ECO:0000313" key="20">
    <source>
        <dbReference type="Proteomes" id="UP000479710"/>
    </source>
</evidence>
<dbReference type="Gene3D" id="3.20.20.80">
    <property type="entry name" value="Glycosidases"/>
    <property type="match status" value="1"/>
</dbReference>
<organism evidence="19 20">
    <name type="scientific">Oryza meyeriana var. granulata</name>
    <dbReference type="NCBI Taxonomy" id="110450"/>
    <lineage>
        <taxon>Eukaryota</taxon>
        <taxon>Viridiplantae</taxon>
        <taxon>Streptophyta</taxon>
        <taxon>Embryophyta</taxon>
        <taxon>Tracheophyta</taxon>
        <taxon>Spermatophyta</taxon>
        <taxon>Magnoliopsida</taxon>
        <taxon>Liliopsida</taxon>
        <taxon>Poales</taxon>
        <taxon>Poaceae</taxon>
        <taxon>BOP clade</taxon>
        <taxon>Oryzoideae</taxon>
        <taxon>Oryzeae</taxon>
        <taxon>Oryzinae</taxon>
        <taxon>Oryza</taxon>
        <taxon>Oryza meyeriana</taxon>
    </lineage>
</organism>
<evidence type="ECO:0000256" key="7">
    <source>
        <dbReference type="ARBA" id="ARBA00012541"/>
    </source>
</evidence>
<evidence type="ECO:0000256" key="5">
    <source>
        <dbReference type="ARBA" id="ARBA00009000"/>
    </source>
</evidence>
<keyword evidence="20" id="KW-1185">Reference proteome</keyword>
<dbReference type="SUPFAM" id="SSF81296">
    <property type="entry name" value="E set domains"/>
    <property type="match status" value="1"/>
</dbReference>
<keyword evidence="11 17" id="KW-1133">Transmembrane helix</keyword>
<evidence type="ECO:0000256" key="4">
    <source>
        <dbReference type="ARBA" id="ARBA00004727"/>
    </source>
</evidence>
<comment type="catalytic activity">
    <reaction evidence="1">
        <text>Transfers a segment of a (1-&gt;4)-alpha-D-glucan chain to a primary hydroxy group in a similar glucan chain.</text>
        <dbReference type="EC" id="2.4.1.18"/>
    </reaction>
</comment>
<dbReference type="GO" id="GO:0003844">
    <property type="term" value="F:1,4-alpha-glucan branching enzyme activity"/>
    <property type="evidence" value="ECO:0007669"/>
    <property type="project" value="UniProtKB-EC"/>
</dbReference>
<dbReference type="Proteomes" id="UP000479710">
    <property type="component" value="Unassembled WGS sequence"/>
</dbReference>
<comment type="subunit">
    <text evidence="6">Monomer.</text>
</comment>
<evidence type="ECO:0000256" key="6">
    <source>
        <dbReference type="ARBA" id="ARBA00011245"/>
    </source>
</evidence>
<feature type="compositionally biased region" description="Low complexity" evidence="16">
    <location>
        <begin position="450"/>
        <end position="461"/>
    </location>
</feature>
<dbReference type="InterPro" id="IPR005178">
    <property type="entry name" value="Ostalpha/TMEM184C"/>
</dbReference>
<evidence type="ECO:0000256" key="3">
    <source>
        <dbReference type="ARBA" id="ARBA00004602"/>
    </source>
</evidence>
<evidence type="ECO:0000256" key="9">
    <source>
        <dbReference type="ARBA" id="ARBA00022692"/>
    </source>
</evidence>
<feature type="region of interest" description="Disordered" evidence="16">
    <location>
        <begin position="1159"/>
        <end position="1189"/>
    </location>
</feature>
<dbReference type="InterPro" id="IPR013780">
    <property type="entry name" value="Glyco_hydro_b"/>
</dbReference>
<dbReference type="Pfam" id="PF03619">
    <property type="entry name" value="Solute_trans_a"/>
    <property type="match status" value="1"/>
</dbReference>
<dbReference type="InterPro" id="IPR004193">
    <property type="entry name" value="Glyco_hydro_13_N"/>
</dbReference>
<dbReference type="FunFam" id="2.60.40.10:FF:000250">
    <property type="entry name" value="1,4-alpha-glucan-branching enzyme, chloroplastic/amyloplastic"/>
    <property type="match status" value="1"/>
</dbReference>
<keyword evidence="9 17" id="KW-0812">Transmembrane</keyword>
<feature type="compositionally biased region" description="Basic residues" evidence="16">
    <location>
        <begin position="440"/>
        <end position="449"/>
    </location>
</feature>
<dbReference type="Pfam" id="PF02806">
    <property type="entry name" value="Alpha-amylase_C"/>
    <property type="match status" value="1"/>
</dbReference>
<dbReference type="Gene3D" id="2.60.40.10">
    <property type="entry name" value="Immunoglobulins"/>
    <property type="match status" value="1"/>
</dbReference>
<dbReference type="InterPro" id="IPR006048">
    <property type="entry name" value="A-amylase/branching_C"/>
</dbReference>
<dbReference type="GO" id="GO:0004553">
    <property type="term" value="F:hydrolase activity, hydrolyzing O-glycosyl compounds"/>
    <property type="evidence" value="ECO:0007669"/>
    <property type="project" value="InterPro"/>
</dbReference>
<feature type="transmembrane region" description="Helical" evidence="17">
    <location>
        <begin position="202"/>
        <end position="221"/>
    </location>
</feature>
<evidence type="ECO:0000256" key="8">
    <source>
        <dbReference type="ARBA" id="ARBA00022679"/>
    </source>
</evidence>
<dbReference type="EMBL" id="SPHZ02000008">
    <property type="protein sequence ID" value="KAF0902174.1"/>
    <property type="molecule type" value="Genomic_DNA"/>
</dbReference>
<dbReference type="GO" id="GO:0019252">
    <property type="term" value="P:starch biosynthetic process"/>
    <property type="evidence" value="ECO:0007669"/>
    <property type="project" value="UniProtKB-UniPathway"/>
</dbReference>
<feature type="region of interest" description="Disordered" evidence="16">
    <location>
        <begin position="428"/>
        <end position="466"/>
    </location>
</feature>
<dbReference type="EC" id="2.4.1.18" evidence="7"/>
<keyword evidence="8" id="KW-0808">Transferase</keyword>
<dbReference type="PANTHER" id="PTHR43651:SF2">
    <property type="entry name" value="1,4-ALPHA-GLUCAN-BRANCHING ENZYME, CHLOROPLASTIC_AMYLOPLASTIC"/>
    <property type="match status" value="1"/>
</dbReference>
<sequence>MELAEQLYSVFRGYAPPVWASIIAGIFVIISLSLSLFLLFNHLSAYKNPEEQKFLVGVILMVPCYAVESYISLVNPSISVDIEILRDGYEAFAMYCFGRYLVACLGGEDRTIEFLKKEGGSGSDVPLLDHETGQRYVNHPFPMNYMLKPWPLGEWFYLVIKFGLVQYVIIKTICAILAVILESFGVYCEGEFKWNCGYSYTAVALNFSQSWALYCLVQFYAAIKDELAHIKPLAKFLTFKSIVFLTWWQGVVIALLYNWGLLRGPIAQELQFKSSIQDFIICIEMGVASIVHLYVFPAKPYELMGDRFIGGVAVLGDYASVDCPLDPDEVRDSERPTKTRLPQPDDRVRCSTAIKESVRDVVLGGGEYIVNDLKFTVNHAVEPINEKLHRISQNIKKHEKEKKKTNDDSCINSQQSLNRVISGIDDPLLNGSLSDNSGQKKARKHRRKSGYASAESGGESSDQGLGREWQCSPERAICIAPVVAWQGYLKFGINTVGDATVYREWAPAALEAQLVGDFNNWNGAKHKMQKDKFGIWSIKISHVNGKPAIPHNSKVKFRFRHGAGAWVDRIPAWIRYATFDASKFGAPYDGIHWDPPSCERYVFKHPRPPKPDAPRIYEAHVGMSGEKPQASTYREFADNVLPRIQANNYNTVQLMAITEHSYYASFGYHVTNFFAVSSRSGTPEDLKYLVDKAHSLGLRVLMDIVHSHASNNVTDGLNGYDVGQNTQESYFHTGDKGYHKLWDSRLFNYANWEVLRFLLSNLRYWMDEFMFDGFRFDGVTSMLYHHHGINMAFSGNYKEYFSLDTDVDAVVYMMLANHLMHKLLPDATVIAEDVSGMPVLCRPVNEGGVGFDFRLAMAIPDRWIDYLKNKEDCKWSMGEIVQTLTNRRYSEKCIAYAESHDQSIVGDKTIAFLLMDKEMYTGMSDLQPASPTIDRGIALQKMIHFITMALGGDGYLNFMGNEFGHPEWIDFPREGNNWSYDKCRRQWSLVDTDHLRYKYMNTFDQAMNALDENFSFLSSSKQIVSDMNDEEKVIVFERGDLVFVFNFHPKKTYEGYKVGCDLPGKYRVALDSDALPFGGHGRVGHDVDHFTSPEGVPGVPETNFNNRPNSFKVLSPPRTCVAYYRVDEDREELKRGVAAASGKIATEYINVDVTEVKRPSTKESDEATDGETIYGGWKGSGKDDSGKKGMQFVFRSSDEDCK</sequence>
<dbReference type="CDD" id="cd02854">
    <property type="entry name" value="E_set_GBE_euk_N"/>
    <property type="match status" value="1"/>
</dbReference>
<dbReference type="UniPathway" id="UPA00152"/>
<evidence type="ECO:0000256" key="13">
    <source>
        <dbReference type="ARBA" id="ARBA00023234"/>
    </source>
</evidence>
<evidence type="ECO:0000256" key="11">
    <source>
        <dbReference type="ARBA" id="ARBA00022989"/>
    </source>
</evidence>
<feature type="transmembrane region" description="Helical" evidence="17">
    <location>
        <begin position="155"/>
        <end position="181"/>
    </location>
</feature>
<dbReference type="SUPFAM" id="SSF51011">
    <property type="entry name" value="Glycosyl hydrolase domain"/>
    <property type="match status" value="1"/>
</dbReference>
<evidence type="ECO:0000256" key="14">
    <source>
        <dbReference type="ARBA" id="ARBA00053457"/>
    </source>
</evidence>
<evidence type="ECO:0000256" key="15">
    <source>
        <dbReference type="ARBA" id="ARBA00076423"/>
    </source>
</evidence>
<feature type="transmembrane region" description="Helical" evidence="17">
    <location>
        <begin position="241"/>
        <end position="259"/>
    </location>
</feature>
<dbReference type="OrthoDB" id="196493at2759"/>
<keyword evidence="12 17" id="KW-0472">Membrane</keyword>
<dbReference type="Gene3D" id="2.60.40.1180">
    <property type="entry name" value="Golgi alpha-mannosidase II"/>
    <property type="match status" value="1"/>
</dbReference>
<dbReference type="InterPro" id="IPR006047">
    <property type="entry name" value="GH13_cat_dom"/>
</dbReference>
<feature type="transmembrane region" description="Helical" evidence="17">
    <location>
        <begin position="279"/>
        <end position="297"/>
    </location>
</feature>
<dbReference type="Pfam" id="PF00128">
    <property type="entry name" value="Alpha-amylase"/>
    <property type="match status" value="1"/>
</dbReference>
<evidence type="ECO:0000256" key="10">
    <source>
        <dbReference type="ARBA" id="ARBA00022922"/>
    </source>
</evidence>
<comment type="pathway">
    <text evidence="4">Glycan biosynthesis; starch biosynthesis.</text>
</comment>
<comment type="function">
    <text evidence="14">Catalyzes the formation of the alpha-1,6-glucosidic linkages in starch by scission of a 1,4-alpha-linked oligosaccharide from growing alpha-1,4-glucan chains and the subsequent attachment of the oligosaccharide to the alpha-1,6 position.</text>
</comment>
<dbReference type="GO" id="GO:0005983">
    <property type="term" value="P:starch catabolic process"/>
    <property type="evidence" value="ECO:0007669"/>
    <property type="project" value="UniProtKB-ARBA"/>
</dbReference>
<accession>A0A6G1CQR7</accession>
<protein>
    <recommendedName>
        <fullName evidence="7">1,4-alpha-glucan branching enzyme</fullName>
        <ecNumber evidence="7">2.4.1.18</ecNumber>
    </recommendedName>
    <alternativeName>
        <fullName evidence="15">Q-enzyme</fullName>
    </alternativeName>
</protein>
<dbReference type="PANTHER" id="PTHR43651">
    <property type="entry name" value="1,4-ALPHA-GLUCAN-BRANCHING ENZYME"/>
    <property type="match status" value="1"/>
</dbReference>
<reference evidence="19 20" key="1">
    <citation type="submission" date="2019-11" db="EMBL/GenBank/DDBJ databases">
        <title>Whole genome sequence of Oryza granulata.</title>
        <authorList>
            <person name="Li W."/>
        </authorList>
    </citation>
    <scope>NUCLEOTIDE SEQUENCE [LARGE SCALE GENOMIC DNA]</scope>
    <source>
        <strain evidence="20">cv. Menghai</strain>
        <tissue evidence="19">Leaf</tissue>
    </source>
</reference>
<comment type="similarity">
    <text evidence="5">Belongs to the glycosyl hydrolase 13 family. GlgB subfamily.</text>
</comment>
<dbReference type="SMART" id="SM00642">
    <property type="entry name" value="Aamy"/>
    <property type="match status" value="1"/>
</dbReference>
<feature type="transmembrane region" description="Helical" evidence="17">
    <location>
        <begin position="18"/>
        <end position="42"/>
    </location>
</feature>
<dbReference type="InterPro" id="IPR013783">
    <property type="entry name" value="Ig-like_fold"/>
</dbReference>
<evidence type="ECO:0000313" key="19">
    <source>
        <dbReference type="EMBL" id="KAF0902174.1"/>
    </source>
</evidence>
<proteinExistence type="inferred from homology"/>
<evidence type="ECO:0000256" key="2">
    <source>
        <dbReference type="ARBA" id="ARBA00004141"/>
    </source>
</evidence>
<dbReference type="SUPFAM" id="SSF51445">
    <property type="entry name" value="(Trans)glycosidases"/>
    <property type="match status" value="1"/>
</dbReference>
<dbReference type="CDD" id="cd11321">
    <property type="entry name" value="AmyAc_bac_euk_BE"/>
    <property type="match status" value="1"/>
</dbReference>
<feature type="domain" description="Glycosyl hydrolase family 13 catalytic" evidence="18">
    <location>
        <begin position="629"/>
        <end position="996"/>
    </location>
</feature>
<gene>
    <name evidence="19" type="ORF">E2562_014422</name>
</gene>
<comment type="caution">
    <text evidence="19">The sequence shown here is derived from an EMBL/GenBank/DDBJ whole genome shotgun (WGS) entry which is preliminary data.</text>
</comment>
<evidence type="ECO:0000256" key="17">
    <source>
        <dbReference type="SAM" id="Phobius"/>
    </source>
</evidence>
<dbReference type="Pfam" id="PF02922">
    <property type="entry name" value="CBM_48"/>
    <property type="match status" value="1"/>
</dbReference>
<dbReference type="AlphaFoldDB" id="A0A6G1CQR7"/>
<evidence type="ECO:0000256" key="12">
    <source>
        <dbReference type="ARBA" id="ARBA00023136"/>
    </source>
</evidence>
<evidence type="ECO:0000259" key="18">
    <source>
        <dbReference type="SMART" id="SM00642"/>
    </source>
</evidence>
<dbReference type="SMART" id="SM01417">
    <property type="entry name" value="Solute_trans_a"/>
    <property type="match status" value="1"/>
</dbReference>
<dbReference type="GO" id="GO:0009501">
    <property type="term" value="C:amyloplast"/>
    <property type="evidence" value="ECO:0007669"/>
    <property type="project" value="UniProtKB-SubCell"/>
</dbReference>
<evidence type="ECO:0000256" key="16">
    <source>
        <dbReference type="SAM" id="MobiDB-lite"/>
    </source>
</evidence>
<dbReference type="InterPro" id="IPR017853">
    <property type="entry name" value="GH"/>
</dbReference>
<keyword evidence="10" id="KW-0750">Starch biosynthesis</keyword>
<keyword evidence="13" id="KW-0934">Plastid</keyword>
<keyword evidence="13" id="KW-0035">Amyloplast</keyword>
<feature type="transmembrane region" description="Helical" evidence="17">
    <location>
        <begin position="54"/>
        <end position="73"/>
    </location>
</feature>
<dbReference type="GO" id="GO:0043169">
    <property type="term" value="F:cation binding"/>
    <property type="evidence" value="ECO:0007669"/>
    <property type="project" value="InterPro"/>
</dbReference>